<evidence type="ECO:0000313" key="1">
    <source>
        <dbReference type="EMBL" id="CAI9586971.1"/>
    </source>
</evidence>
<feature type="non-terminal residue" evidence="1">
    <location>
        <position position="109"/>
    </location>
</feature>
<feature type="non-terminal residue" evidence="1">
    <location>
        <position position="1"/>
    </location>
</feature>
<protein>
    <submittedName>
        <fullName evidence="1">Uncharacterized protein</fullName>
    </submittedName>
</protein>
<comment type="caution">
    <text evidence="1">The sequence shown here is derived from an EMBL/GenBank/DDBJ whole genome shotgun (WGS) entry which is preliminary data.</text>
</comment>
<dbReference type="EMBL" id="CATNWA010015805">
    <property type="protein sequence ID" value="CAI9586971.1"/>
    <property type="molecule type" value="Genomic_DNA"/>
</dbReference>
<sequence length="109" mass="11632">CRLSVSTSALCQYSSVPRASAHQCHINATYQCYQCTSMPHISAHLSCLSVSPIGASQCHLSMPISATYQCCQSVPPISASQYRQSVPSISATCQCHISVLPFSAHAVMP</sequence>
<reference evidence="1" key="1">
    <citation type="submission" date="2023-05" db="EMBL/GenBank/DDBJ databases">
        <authorList>
            <person name="Stuckert A."/>
        </authorList>
    </citation>
    <scope>NUCLEOTIDE SEQUENCE</scope>
</reference>
<evidence type="ECO:0000313" key="2">
    <source>
        <dbReference type="Proteomes" id="UP001162483"/>
    </source>
</evidence>
<proteinExistence type="predicted"/>
<dbReference type="Proteomes" id="UP001162483">
    <property type="component" value="Unassembled WGS sequence"/>
</dbReference>
<keyword evidence="2" id="KW-1185">Reference proteome</keyword>
<organism evidence="1 2">
    <name type="scientific">Staurois parvus</name>
    <dbReference type="NCBI Taxonomy" id="386267"/>
    <lineage>
        <taxon>Eukaryota</taxon>
        <taxon>Metazoa</taxon>
        <taxon>Chordata</taxon>
        <taxon>Craniata</taxon>
        <taxon>Vertebrata</taxon>
        <taxon>Euteleostomi</taxon>
        <taxon>Amphibia</taxon>
        <taxon>Batrachia</taxon>
        <taxon>Anura</taxon>
        <taxon>Neobatrachia</taxon>
        <taxon>Ranoidea</taxon>
        <taxon>Ranidae</taxon>
        <taxon>Staurois</taxon>
    </lineage>
</organism>
<gene>
    <name evidence="1" type="ORF">SPARVUS_LOCUS10478848</name>
</gene>
<name>A0ABN9ET21_9NEOB</name>
<accession>A0ABN9ET21</accession>